<keyword evidence="3" id="KW-1185">Reference proteome</keyword>
<proteinExistence type="predicted"/>
<reference evidence="2 3" key="1">
    <citation type="journal article" date="2016" name="Mol. Biol. Evol.">
        <title>Comparative Genomics of Early-Diverging Mushroom-Forming Fungi Provides Insights into the Origins of Lignocellulose Decay Capabilities.</title>
        <authorList>
            <person name="Nagy L.G."/>
            <person name="Riley R."/>
            <person name="Tritt A."/>
            <person name="Adam C."/>
            <person name="Daum C."/>
            <person name="Floudas D."/>
            <person name="Sun H."/>
            <person name="Yadav J.S."/>
            <person name="Pangilinan J."/>
            <person name="Larsson K.H."/>
            <person name="Matsuura K."/>
            <person name="Barry K."/>
            <person name="Labutti K."/>
            <person name="Kuo R."/>
            <person name="Ohm R.A."/>
            <person name="Bhattacharya S.S."/>
            <person name="Shirouzu T."/>
            <person name="Yoshinaga Y."/>
            <person name="Martin F.M."/>
            <person name="Grigoriev I.V."/>
            <person name="Hibbett D.S."/>
        </authorList>
    </citation>
    <scope>NUCLEOTIDE SEQUENCE [LARGE SCALE GENOMIC DNA]</scope>
    <source>
        <strain evidence="2 3">CBS 109695</strain>
    </source>
</reference>
<dbReference type="AlphaFoldDB" id="A0A165YN88"/>
<accession>A0A165YN88</accession>
<gene>
    <name evidence="2" type="ORF">FIBSPDRAFT_963693</name>
</gene>
<name>A0A165YN88_9AGAM</name>
<dbReference type="Proteomes" id="UP000076532">
    <property type="component" value="Unassembled WGS sequence"/>
</dbReference>
<sequence>MSSPTRREHRAGGDEGPLADGQEAAVDDEVLGRGIPWMGATPSPTRCLRAPARADRAEHPTVLSYALRLDTYPCGSSSLPALLLPRINHAACGERRAYLGLPCAIYYMRTVGICIEQDEIFSLERVSSRKPVAVATDTFLTRHHHQGLQGLQLVHQPVQPSQPQEQCSIQQGAVKAAEYVGAHHFHDVRFAAIFIPSHLDAFESVTYLLVRTLKVSHMTRGLASCGYSPPPGVLRDYRQVRDRLSTRKALHSALTTCYINSILSQLHIKRACENLGIHCAMTSIVFPRSRGAASPIYYWTKRELLETGRGDDIVIIIENGAVIAVRVVLFPGTRVCTRLYMGSGAQGRRDADYQDGSDWMGHDHGEAACFNRGEPSTKHTDTITARILQLGDDVDMNDISVVVHINSRGNFALTQCRKPRVPYTP</sequence>
<dbReference type="STRING" id="436010.A0A165YN88"/>
<evidence type="ECO:0000313" key="2">
    <source>
        <dbReference type="EMBL" id="KZP09740.1"/>
    </source>
</evidence>
<feature type="region of interest" description="Disordered" evidence="1">
    <location>
        <begin position="1"/>
        <end position="23"/>
    </location>
</feature>
<protein>
    <submittedName>
        <fullName evidence="2">Uncharacterized protein</fullName>
    </submittedName>
</protein>
<organism evidence="2 3">
    <name type="scientific">Athelia psychrophila</name>
    <dbReference type="NCBI Taxonomy" id="1759441"/>
    <lineage>
        <taxon>Eukaryota</taxon>
        <taxon>Fungi</taxon>
        <taxon>Dikarya</taxon>
        <taxon>Basidiomycota</taxon>
        <taxon>Agaricomycotina</taxon>
        <taxon>Agaricomycetes</taxon>
        <taxon>Agaricomycetidae</taxon>
        <taxon>Atheliales</taxon>
        <taxon>Atheliaceae</taxon>
        <taxon>Athelia</taxon>
    </lineage>
</organism>
<evidence type="ECO:0000256" key="1">
    <source>
        <dbReference type="SAM" id="MobiDB-lite"/>
    </source>
</evidence>
<evidence type="ECO:0000313" key="3">
    <source>
        <dbReference type="Proteomes" id="UP000076532"/>
    </source>
</evidence>
<dbReference type="EMBL" id="KV417693">
    <property type="protein sequence ID" value="KZP09740.1"/>
    <property type="molecule type" value="Genomic_DNA"/>
</dbReference>